<comment type="similarity">
    <text evidence="2">Belongs to the ustYa family.</text>
</comment>
<dbReference type="AlphaFoldDB" id="A0A9P3CH97"/>
<dbReference type="PANTHER" id="PTHR33365">
    <property type="entry name" value="YALI0B05434P"/>
    <property type="match status" value="1"/>
</dbReference>
<keyword evidence="3" id="KW-0472">Membrane</keyword>
<dbReference type="PANTHER" id="PTHR33365:SF4">
    <property type="entry name" value="CYCLOCHLOROTINE BIOSYNTHESIS PROTEIN O"/>
    <property type="match status" value="1"/>
</dbReference>
<dbReference type="EMBL" id="BOLY01000003">
    <property type="protein sequence ID" value="GIZ42859.1"/>
    <property type="molecule type" value="Genomic_DNA"/>
</dbReference>
<comment type="caution">
    <text evidence="4">The sequence shown here is derived from an EMBL/GenBank/DDBJ whole genome shotgun (WGS) entry which is preliminary data.</text>
</comment>
<sequence>MPKHYEDETEQERDSLEAESTLSDAFDAIGDAPLLEGSWSSRDGRRRTRQRIPNHWPWIVSTIVFAVISICLVVMDGVRSYHRRTYETGFDTELDSAFPVIHIKKVRFTGGLHYDDNGTVVRNSLPGGGPEWVGPPNPATDKLWDDLGRIAGVALVGHEADMVRGRTKQLQTGEYITGLDVFHQLHCLNKVRKALYPAYYHDPDGSEISALHTDHCLDYIRQSIMCAGDMTPAHVVYSAARDRWSPDFENEHTCRDLSALVDWTRARQPPESDDKVHH</sequence>
<accession>A0A9P3CH97</accession>
<dbReference type="OrthoDB" id="3687641at2759"/>
<protein>
    <recommendedName>
        <fullName evidence="6">Tat pathway signal sequence</fullName>
    </recommendedName>
</protein>
<evidence type="ECO:0000256" key="2">
    <source>
        <dbReference type="ARBA" id="ARBA00035112"/>
    </source>
</evidence>
<dbReference type="RefSeq" id="XP_044657346.1">
    <property type="nucleotide sequence ID" value="XM_044801411.1"/>
</dbReference>
<proteinExistence type="inferred from homology"/>
<dbReference type="GeneID" id="68291685"/>
<evidence type="ECO:0000256" key="3">
    <source>
        <dbReference type="SAM" id="Phobius"/>
    </source>
</evidence>
<reference evidence="4 5" key="1">
    <citation type="submission" date="2021-01" db="EMBL/GenBank/DDBJ databases">
        <title>Cercospora kikuchii MAFF 305040 whole genome shotgun sequence.</title>
        <authorList>
            <person name="Kashiwa T."/>
            <person name="Suzuki T."/>
        </authorList>
    </citation>
    <scope>NUCLEOTIDE SEQUENCE [LARGE SCALE GENOMIC DNA]</scope>
    <source>
        <strain evidence="4 5">MAFF 305040</strain>
    </source>
</reference>
<dbReference type="Pfam" id="PF11807">
    <property type="entry name" value="UstYa"/>
    <property type="match status" value="1"/>
</dbReference>
<keyword evidence="5" id="KW-1185">Reference proteome</keyword>
<comment type="pathway">
    <text evidence="1">Mycotoxin biosynthesis.</text>
</comment>
<dbReference type="GO" id="GO:0043386">
    <property type="term" value="P:mycotoxin biosynthetic process"/>
    <property type="evidence" value="ECO:0007669"/>
    <property type="project" value="InterPro"/>
</dbReference>
<evidence type="ECO:0008006" key="6">
    <source>
        <dbReference type="Google" id="ProtNLM"/>
    </source>
</evidence>
<dbReference type="InterPro" id="IPR021765">
    <property type="entry name" value="UstYa-like"/>
</dbReference>
<feature type="transmembrane region" description="Helical" evidence="3">
    <location>
        <begin position="56"/>
        <end position="75"/>
    </location>
</feature>
<dbReference type="Proteomes" id="UP000825890">
    <property type="component" value="Unassembled WGS sequence"/>
</dbReference>
<evidence type="ECO:0000313" key="4">
    <source>
        <dbReference type="EMBL" id="GIZ42859.1"/>
    </source>
</evidence>
<name>A0A9P3CH97_9PEZI</name>
<gene>
    <name evidence="4" type="ORF">CKM354_000611000</name>
</gene>
<evidence type="ECO:0000313" key="5">
    <source>
        <dbReference type="Proteomes" id="UP000825890"/>
    </source>
</evidence>
<evidence type="ECO:0000256" key="1">
    <source>
        <dbReference type="ARBA" id="ARBA00004685"/>
    </source>
</evidence>
<keyword evidence="3" id="KW-0812">Transmembrane</keyword>
<keyword evidence="3" id="KW-1133">Transmembrane helix</keyword>
<organism evidence="4 5">
    <name type="scientific">Cercospora kikuchii</name>
    <dbReference type="NCBI Taxonomy" id="84275"/>
    <lineage>
        <taxon>Eukaryota</taxon>
        <taxon>Fungi</taxon>
        <taxon>Dikarya</taxon>
        <taxon>Ascomycota</taxon>
        <taxon>Pezizomycotina</taxon>
        <taxon>Dothideomycetes</taxon>
        <taxon>Dothideomycetidae</taxon>
        <taxon>Mycosphaerellales</taxon>
        <taxon>Mycosphaerellaceae</taxon>
        <taxon>Cercospora</taxon>
    </lineage>
</organism>